<accession>A0A420J5J6</accession>
<evidence type="ECO:0000259" key="2">
    <source>
        <dbReference type="Pfam" id="PF17184"/>
    </source>
</evidence>
<dbReference type="PANTHER" id="PTHR31811">
    <property type="entry name" value="TRNA A64-2'-O-RIBOSYLPHOSPHATE TRANSFERASE"/>
    <property type="match status" value="1"/>
</dbReference>
<proteinExistence type="predicted"/>
<dbReference type="AlphaFoldDB" id="A0A420J5J6"/>
<dbReference type="EMBL" id="MCBS01017546">
    <property type="protein sequence ID" value="RKF82062.1"/>
    <property type="molecule type" value="Genomic_DNA"/>
</dbReference>
<reference evidence="3 4" key="1">
    <citation type="journal article" date="2018" name="BMC Genomics">
        <title>Comparative genome analyses reveal sequence features reflecting distinct modes of host-adaptation between dicot and monocot powdery mildew.</title>
        <authorList>
            <person name="Wu Y."/>
            <person name="Ma X."/>
            <person name="Pan Z."/>
            <person name="Kale S.D."/>
            <person name="Song Y."/>
            <person name="King H."/>
            <person name="Zhang Q."/>
            <person name="Presley C."/>
            <person name="Deng X."/>
            <person name="Wei C.I."/>
            <person name="Xiao S."/>
        </authorList>
    </citation>
    <scope>NUCLEOTIDE SEQUENCE [LARGE SCALE GENOMIC DNA]</scope>
    <source>
        <strain evidence="3">UMSG1</strain>
    </source>
</reference>
<dbReference type="GO" id="GO:0043399">
    <property type="term" value="F:tRNA adenosine(64)-2'-O-ribosylphosphate transferase activity"/>
    <property type="evidence" value="ECO:0007669"/>
    <property type="project" value="InterPro"/>
</dbReference>
<feature type="domain" description="Rit1 N-terminal" evidence="2">
    <location>
        <begin position="25"/>
        <end position="281"/>
    </location>
</feature>
<dbReference type="InterPro" id="IPR033449">
    <property type="entry name" value="Rit1_N"/>
</dbReference>
<evidence type="ECO:0000313" key="4">
    <source>
        <dbReference type="Proteomes" id="UP000285326"/>
    </source>
</evidence>
<dbReference type="GO" id="GO:0005737">
    <property type="term" value="C:cytoplasm"/>
    <property type="evidence" value="ECO:0007669"/>
    <property type="project" value="TreeGrafter"/>
</dbReference>
<dbReference type="Pfam" id="PF04179">
    <property type="entry name" value="Init_tRNA_PT"/>
    <property type="match status" value="1"/>
</dbReference>
<evidence type="ECO:0000259" key="1">
    <source>
        <dbReference type="Pfam" id="PF04179"/>
    </source>
</evidence>
<name>A0A420J5J6_9PEZI</name>
<comment type="caution">
    <text evidence="3">The sequence shown here is derived from an EMBL/GenBank/DDBJ whole genome shotgun (WGS) entry which is preliminary data.</text>
</comment>
<protein>
    <submittedName>
        <fullName evidence="3">tRNA A64-2'-O-ribosylphosphate transferase</fullName>
    </submittedName>
</protein>
<dbReference type="InterPro" id="IPR007306">
    <property type="entry name" value="Rit1"/>
</dbReference>
<dbReference type="PANTHER" id="PTHR31811:SF0">
    <property type="entry name" value="TRNA A64-2'-O-RIBOSYLPHOSPHATE TRANSFERASE"/>
    <property type="match status" value="1"/>
</dbReference>
<feature type="domain" description="Rit1 DUSP-like" evidence="1">
    <location>
        <begin position="339"/>
        <end position="456"/>
    </location>
</feature>
<keyword evidence="3" id="KW-0808">Transferase</keyword>
<dbReference type="Proteomes" id="UP000285326">
    <property type="component" value="Unassembled WGS sequence"/>
</dbReference>
<sequence length="462" mass="52069">MPLTTSDLIFPEQANNEFGRILTELKRSTLSIRNRLESICQDSEFALKISALYQKPLVANERCGSWYINPDRKVASAYFKSTDGHTGVWKFSSRRLNFHLLEIIGANDGCVIIDSTRRGKSMPDALSKTIPIWCAVLNRYFFPEKIKLHALYTPPQLVSLSEHAQISARIPDFVTALQALKIPSSDLRNCLHKPLRPLWVTPDSMAQDEHCTFLDFHPIICCTVSRRVTGDEISAFGYIQGAGDDTENWAHGLNPNLFWANKEAILSSPDPDLPTYIEKIVREYKTNMSLANELNCIKPTSSLFVTSLVVADTLIDDRYSCIFLLQPDLREVATIKNKMSVGIGKDKLASRNLRKRLPLIMEFLKTAVLQKNKPEEREPKQVQIVVACQTGSEIAIAVALAILCLVFDEKGNLMERPRDHGAIDKRLIRSMLSWISISIPEANPSRATLQSVNSYLMSRPEH</sequence>
<dbReference type="Pfam" id="PF17184">
    <property type="entry name" value="Rit1_C"/>
    <property type="match status" value="1"/>
</dbReference>
<gene>
    <name evidence="3" type="ORF">GcM1_175013</name>
</gene>
<dbReference type="PIRSF" id="PIRSF007747">
    <property type="entry name" value="Ribosyl_Ptfrase"/>
    <property type="match status" value="1"/>
</dbReference>
<organism evidence="3 4">
    <name type="scientific">Golovinomyces cichoracearum</name>
    <dbReference type="NCBI Taxonomy" id="62708"/>
    <lineage>
        <taxon>Eukaryota</taxon>
        <taxon>Fungi</taxon>
        <taxon>Dikarya</taxon>
        <taxon>Ascomycota</taxon>
        <taxon>Pezizomycotina</taxon>
        <taxon>Leotiomycetes</taxon>
        <taxon>Erysiphales</taxon>
        <taxon>Erysiphaceae</taxon>
        <taxon>Golovinomyces</taxon>
    </lineage>
</organism>
<dbReference type="GO" id="GO:0019988">
    <property type="term" value="P:charged-tRNA amino acid modification"/>
    <property type="evidence" value="ECO:0007669"/>
    <property type="project" value="InterPro"/>
</dbReference>
<dbReference type="InterPro" id="IPR033421">
    <property type="entry name" value="Rit1_DUSP-like"/>
</dbReference>
<evidence type="ECO:0000313" key="3">
    <source>
        <dbReference type="EMBL" id="RKF82062.1"/>
    </source>
</evidence>